<dbReference type="PROSITE" id="PS01081">
    <property type="entry name" value="HTH_TETR_1"/>
    <property type="match status" value="1"/>
</dbReference>
<keyword evidence="2" id="KW-0805">Transcription regulation</keyword>
<evidence type="ECO:0000256" key="1">
    <source>
        <dbReference type="ARBA" id="ARBA00022491"/>
    </source>
</evidence>
<dbReference type="PRINTS" id="PR00455">
    <property type="entry name" value="HTHTETR"/>
</dbReference>
<evidence type="ECO:0000256" key="3">
    <source>
        <dbReference type="ARBA" id="ARBA00023125"/>
    </source>
</evidence>
<organism evidence="7 8">
    <name type="scientific">Quisquiliibacterium transsilvanicum</name>
    <dbReference type="NCBI Taxonomy" id="1549638"/>
    <lineage>
        <taxon>Bacteria</taxon>
        <taxon>Pseudomonadati</taxon>
        <taxon>Pseudomonadota</taxon>
        <taxon>Betaproteobacteria</taxon>
        <taxon>Burkholderiales</taxon>
        <taxon>Burkholderiaceae</taxon>
        <taxon>Quisquiliibacterium</taxon>
    </lineage>
</organism>
<keyword evidence="4" id="KW-0804">Transcription</keyword>
<dbReference type="GO" id="GO:0000976">
    <property type="term" value="F:transcription cis-regulatory region binding"/>
    <property type="evidence" value="ECO:0007669"/>
    <property type="project" value="TreeGrafter"/>
</dbReference>
<evidence type="ECO:0000259" key="6">
    <source>
        <dbReference type="PROSITE" id="PS50977"/>
    </source>
</evidence>
<evidence type="ECO:0000256" key="4">
    <source>
        <dbReference type="ARBA" id="ARBA00023163"/>
    </source>
</evidence>
<dbReference type="PANTHER" id="PTHR30055:SF175">
    <property type="entry name" value="HTH-TYPE TRANSCRIPTIONAL REPRESSOR KSTR2"/>
    <property type="match status" value="1"/>
</dbReference>
<dbReference type="AlphaFoldDB" id="A0A7W8M8F5"/>
<evidence type="ECO:0000256" key="5">
    <source>
        <dbReference type="PROSITE-ProRule" id="PRU00335"/>
    </source>
</evidence>
<dbReference type="GO" id="GO:0003700">
    <property type="term" value="F:DNA-binding transcription factor activity"/>
    <property type="evidence" value="ECO:0007669"/>
    <property type="project" value="TreeGrafter"/>
</dbReference>
<dbReference type="InterPro" id="IPR036271">
    <property type="entry name" value="Tet_transcr_reg_TetR-rel_C_sf"/>
</dbReference>
<dbReference type="InterPro" id="IPR041490">
    <property type="entry name" value="KstR2_TetR_C"/>
</dbReference>
<accession>A0A7W8M8F5</accession>
<reference evidence="7 8" key="1">
    <citation type="submission" date="2020-08" db="EMBL/GenBank/DDBJ databases">
        <title>Genomic Encyclopedia of Type Strains, Phase IV (KMG-IV): sequencing the most valuable type-strain genomes for metagenomic binning, comparative biology and taxonomic classification.</title>
        <authorList>
            <person name="Goeker M."/>
        </authorList>
    </citation>
    <scope>NUCLEOTIDE SEQUENCE [LARGE SCALE GENOMIC DNA]</scope>
    <source>
        <strain evidence="7 8">DSM 29781</strain>
    </source>
</reference>
<dbReference type="EMBL" id="JACHGB010000003">
    <property type="protein sequence ID" value="MBB5271587.1"/>
    <property type="molecule type" value="Genomic_DNA"/>
</dbReference>
<dbReference type="InterPro" id="IPR023772">
    <property type="entry name" value="DNA-bd_HTH_TetR-type_CS"/>
</dbReference>
<keyword evidence="8" id="KW-1185">Reference proteome</keyword>
<dbReference type="SUPFAM" id="SSF48498">
    <property type="entry name" value="Tetracyclin repressor-like, C-terminal domain"/>
    <property type="match status" value="1"/>
</dbReference>
<gene>
    <name evidence="7" type="ORF">HNQ70_001597</name>
</gene>
<dbReference type="Pfam" id="PF00440">
    <property type="entry name" value="TetR_N"/>
    <property type="match status" value="1"/>
</dbReference>
<protein>
    <submittedName>
        <fullName evidence="7">AcrR family transcriptional regulator</fullName>
    </submittedName>
</protein>
<dbReference type="SUPFAM" id="SSF46689">
    <property type="entry name" value="Homeodomain-like"/>
    <property type="match status" value="1"/>
</dbReference>
<evidence type="ECO:0000313" key="8">
    <source>
        <dbReference type="Proteomes" id="UP000532440"/>
    </source>
</evidence>
<dbReference type="InterPro" id="IPR009057">
    <property type="entry name" value="Homeodomain-like_sf"/>
</dbReference>
<dbReference type="InterPro" id="IPR050109">
    <property type="entry name" value="HTH-type_TetR-like_transc_reg"/>
</dbReference>
<feature type="DNA-binding region" description="H-T-H motif" evidence="5">
    <location>
        <begin position="33"/>
        <end position="52"/>
    </location>
</feature>
<dbReference type="Gene3D" id="1.10.357.10">
    <property type="entry name" value="Tetracycline Repressor, domain 2"/>
    <property type="match status" value="1"/>
</dbReference>
<dbReference type="RefSeq" id="WP_183966088.1">
    <property type="nucleotide sequence ID" value="NZ_BAABEW010000001.1"/>
</dbReference>
<sequence length="197" mass="22034">MVVSRDEQFQLKRNALLREAAGAFAARGYHGTSLDDVAAALGVTKAALYHYVRGKQEILFECHMRSMDLGDEALAYARTHGRNGLDRVTMLARRYIELITGELGRMAVLSEYDALDDRSKEIIGNRRDRWDRAMREMISEGVADGSIRAVDPKLAVFYFMGAVNWMTRWYRPDGDATGADVAATFSDLFGAGIRSRS</sequence>
<dbReference type="Proteomes" id="UP000532440">
    <property type="component" value="Unassembled WGS sequence"/>
</dbReference>
<name>A0A7W8M8F5_9BURK</name>
<dbReference type="Gene3D" id="1.10.10.60">
    <property type="entry name" value="Homeodomain-like"/>
    <property type="match status" value="1"/>
</dbReference>
<dbReference type="Pfam" id="PF17932">
    <property type="entry name" value="TetR_C_24"/>
    <property type="match status" value="1"/>
</dbReference>
<keyword evidence="1" id="KW-0678">Repressor</keyword>
<evidence type="ECO:0000256" key="2">
    <source>
        <dbReference type="ARBA" id="ARBA00023015"/>
    </source>
</evidence>
<keyword evidence="3 5" id="KW-0238">DNA-binding</keyword>
<dbReference type="InterPro" id="IPR001647">
    <property type="entry name" value="HTH_TetR"/>
</dbReference>
<dbReference type="PROSITE" id="PS50977">
    <property type="entry name" value="HTH_TETR_2"/>
    <property type="match status" value="1"/>
</dbReference>
<feature type="domain" description="HTH tetR-type" evidence="6">
    <location>
        <begin position="10"/>
        <end position="70"/>
    </location>
</feature>
<comment type="caution">
    <text evidence="7">The sequence shown here is derived from an EMBL/GenBank/DDBJ whole genome shotgun (WGS) entry which is preliminary data.</text>
</comment>
<evidence type="ECO:0000313" key="7">
    <source>
        <dbReference type="EMBL" id="MBB5271587.1"/>
    </source>
</evidence>
<proteinExistence type="predicted"/>
<dbReference type="PANTHER" id="PTHR30055">
    <property type="entry name" value="HTH-TYPE TRANSCRIPTIONAL REGULATOR RUTR"/>
    <property type="match status" value="1"/>
</dbReference>